<organism evidence="2 3">
    <name type="scientific">Mycena pura</name>
    <dbReference type="NCBI Taxonomy" id="153505"/>
    <lineage>
        <taxon>Eukaryota</taxon>
        <taxon>Fungi</taxon>
        <taxon>Dikarya</taxon>
        <taxon>Basidiomycota</taxon>
        <taxon>Agaricomycotina</taxon>
        <taxon>Agaricomycetes</taxon>
        <taxon>Agaricomycetidae</taxon>
        <taxon>Agaricales</taxon>
        <taxon>Marasmiineae</taxon>
        <taxon>Mycenaceae</taxon>
        <taxon>Mycena</taxon>
    </lineage>
</organism>
<proteinExistence type="predicted"/>
<evidence type="ECO:0000256" key="1">
    <source>
        <dbReference type="SAM" id="MobiDB-lite"/>
    </source>
</evidence>
<evidence type="ECO:0000313" key="2">
    <source>
        <dbReference type="EMBL" id="KAJ7205298.1"/>
    </source>
</evidence>
<gene>
    <name evidence="2" type="ORF">GGX14DRAFT_569048</name>
</gene>
<evidence type="ECO:0000313" key="3">
    <source>
        <dbReference type="Proteomes" id="UP001219525"/>
    </source>
</evidence>
<dbReference type="Proteomes" id="UP001219525">
    <property type="component" value="Unassembled WGS sequence"/>
</dbReference>
<comment type="caution">
    <text evidence="2">The sequence shown here is derived from an EMBL/GenBank/DDBJ whole genome shotgun (WGS) entry which is preliminary data.</text>
</comment>
<dbReference type="EMBL" id="JARJCW010000044">
    <property type="protein sequence ID" value="KAJ7205298.1"/>
    <property type="molecule type" value="Genomic_DNA"/>
</dbReference>
<sequence length="199" mass="22247">MPEGQVIPWTPDGEKDAYGHSISTNCRYFTVGNDIPDETRIPFGRLVDPSGILSRYLKEDVAHCMDNSVAYLGLKNDLLVTKDPAVFRRGDIVELGFSVVAYRTHVKDNASHYICKLVTRSLTLLDDTASKQAHAMQMNAASSHATDSKKQSDSSRTGKRARTDIVEYNSDKDVELTRNRFNRMRLISSDDKGTDEDGE</sequence>
<name>A0AAD6V8N1_9AGAR</name>
<feature type="region of interest" description="Disordered" evidence="1">
    <location>
        <begin position="135"/>
        <end position="166"/>
    </location>
</feature>
<reference evidence="2" key="1">
    <citation type="submission" date="2023-03" db="EMBL/GenBank/DDBJ databases">
        <title>Massive genome expansion in bonnet fungi (Mycena s.s.) driven by repeated elements and novel gene families across ecological guilds.</title>
        <authorList>
            <consortium name="Lawrence Berkeley National Laboratory"/>
            <person name="Harder C.B."/>
            <person name="Miyauchi S."/>
            <person name="Viragh M."/>
            <person name="Kuo A."/>
            <person name="Thoen E."/>
            <person name="Andreopoulos B."/>
            <person name="Lu D."/>
            <person name="Skrede I."/>
            <person name="Drula E."/>
            <person name="Henrissat B."/>
            <person name="Morin E."/>
            <person name="Kohler A."/>
            <person name="Barry K."/>
            <person name="LaButti K."/>
            <person name="Morin E."/>
            <person name="Salamov A."/>
            <person name="Lipzen A."/>
            <person name="Mereny Z."/>
            <person name="Hegedus B."/>
            <person name="Baldrian P."/>
            <person name="Stursova M."/>
            <person name="Weitz H."/>
            <person name="Taylor A."/>
            <person name="Grigoriev I.V."/>
            <person name="Nagy L.G."/>
            <person name="Martin F."/>
            <person name="Kauserud H."/>
        </authorList>
    </citation>
    <scope>NUCLEOTIDE SEQUENCE</scope>
    <source>
        <strain evidence="2">9144</strain>
    </source>
</reference>
<keyword evidence="3" id="KW-1185">Reference proteome</keyword>
<protein>
    <submittedName>
        <fullName evidence="2">Uncharacterized protein</fullName>
    </submittedName>
</protein>
<dbReference type="AlphaFoldDB" id="A0AAD6V8N1"/>
<accession>A0AAD6V8N1</accession>